<dbReference type="AlphaFoldDB" id="A0A0C3QBE5"/>
<name>A0A0C3QBE5_9AGAM</name>
<keyword evidence="2" id="KW-1185">Reference proteome</keyword>
<reference evidence="2" key="2">
    <citation type="submission" date="2015-01" db="EMBL/GenBank/DDBJ databases">
        <title>Evolutionary Origins and Diversification of the Mycorrhizal Mutualists.</title>
        <authorList>
            <consortium name="DOE Joint Genome Institute"/>
            <consortium name="Mycorrhizal Genomics Consortium"/>
            <person name="Kohler A."/>
            <person name="Kuo A."/>
            <person name="Nagy L.G."/>
            <person name="Floudas D."/>
            <person name="Copeland A."/>
            <person name="Barry K.W."/>
            <person name="Cichocki N."/>
            <person name="Veneault-Fourrey C."/>
            <person name="LaButti K."/>
            <person name="Lindquist E.A."/>
            <person name="Lipzen A."/>
            <person name="Lundell T."/>
            <person name="Morin E."/>
            <person name="Murat C."/>
            <person name="Riley R."/>
            <person name="Ohm R."/>
            <person name="Sun H."/>
            <person name="Tunlid A."/>
            <person name="Henrissat B."/>
            <person name="Grigoriev I.V."/>
            <person name="Hibbett D.S."/>
            <person name="Martin F."/>
        </authorList>
    </citation>
    <scope>NUCLEOTIDE SEQUENCE [LARGE SCALE GENOMIC DNA]</scope>
    <source>
        <strain evidence="2">MUT 4182</strain>
    </source>
</reference>
<evidence type="ECO:0000313" key="2">
    <source>
        <dbReference type="Proteomes" id="UP000054248"/>
    </source>
</evidence>
<dbReference type="Pfam" id="PF13245">
    <property type="entry name" value="AAA_19"/>
    <property type="match status" value="1"/>
</dbReference>
<dbReference type="Gene3D" id="3.40.50.300">
    <property type="entry name" value="P-loop containing nucleotide triphosphate hydrolases"/>
    <property type="match status" value="1"/>
</dbReference>
<feature type="non-terminal residue" evidence="1">
    <location>
        <position position="1"/>
    </location>
</feature>
<dbReference type="OrthoDB" id="6513042at2759"/>
<dbReference type="InterPro" id="IPR027417">
    <property type="entry name" value="P-loop_NTPase"/>
</dbReference>
<dbReference type="STRING" id="1051891.A0A0C3QBE5"/>
<dbReference type="Proteomes" id="UP000054248">
    <property type="component" value="Unassembled WGS sequence"/>
</dbReference>
<reference evidence="1 2" key="1">
    <citation type="submission" date="2014-04" db="EMBL/GenBank/DDBJ databases">
        <authorList>
            <consortium name="DOE Joint Genome Institute"/>
            <person name="Kuo A."/>
            <person name="Girlanda M."/>
            <person name="Perotto S."/>
            <person name="Kohler A."/>
            <person name="Nagy L.G."/>
            <person name="Floudas D."/>
            <person name="Copeland A."/>
            <person name="Barry K.W."/>
            <person name="Cichocki N."/>
            <person name="Veneault-Fourrey C."/>
            <person name="LaButti K."/>
            <person name="Lindquist E.A."/>
            <person name="Lipzen A."/>
            <person name="Lundell T."/>
            <person name="Morin E."/>
            <person name="Murat C."/>
            <person name="Sun H."/>
            <person name="Tunlid A."/>
            <person name="Henrissat B."/>
            <person name="Grigoriev I.V."/>
            <person name="Hibbett D.S."/>
            <person name="Martin F."/>
            <person name="Nordberg H.P."/>
            <person name="Cantor M.N."/>
            <person name="Hua S.X."/>
        </authorList>
    </citation>
    <scope>NUCLEOTIDE SEQUENCE [LARGE SCALE GENOMIC DNA]</scope>
    <source>
        <strain evidence="1 2">MUT 4182</strain>
    </source>
</reference>
<evidence type="ECO:0000313" key="1">
    <source>
        <dbReference type="EMBL" id="KIO27805.1"/>
    </source>
</evidence>
<evidence type="ECO:0008006" key="3">
    <source>
        <dbReference type="Google" id="ProtNLM"/>
    </source>
</evidence>
<protein>
    <recommendedName>
        <fullName evidence="3">DNA2/NAM7 helicase helicase domain-containing protein</fullName>
    </recommendedName>
</protein>
<accession>A0A0C3QBE5</accession>
<dbReference type="HOGENOM" id="CLU_209448_0_0_1"/>
<dbReference type="EMBL" id="KN823003">
    <property type="protein sequence ID" value="KIO27805.1"/>
    <property type="molecule type" value="Genomic_DNA"/>
</dbReference>
<gene>
    <name evidence="1" type="ORF">M407DRAFT_72660</name>
</gene>
<proteinExistence type="predicted"/>
<dbReference type="SUPFAM" id="SSF52540">
    <property type="entry name" value="P-loop containing nucleoside triphosphate hydrolases"/>
    <property type="match status" value="1"/>
</dbReference>
<organism evidence="1 2">
    <name type="scientific">Tulasnella calospora MUT 4182</name>
    <dbReference type="NCBI Taxonomy" id="1051891"/>
    <lineage>
        <taxon>Eukaryota</taxon>
        <taxon>Fungi</taxon>
        <taxon>Dikarya</taxon>
        <taxon>Basidiomycota</taxon>
        <taxon>Agaricomycotina</taxon>
        <taxon>Agaricomycetes</taxon>
        <taxon>Cantharellales</taxon>
        <taxon>Tulasnellaceae</taxon>
        <taxon>Tulasnella</taxon>
    </lineage>
</organism>
<sequence>PGTGKTRTIAEVVKVWCQQGKTAYLVAQTNVGVKNIAEKLIQEEITDFRLLVSDEFYEEW</sequence>